<dbReference type="Proteomes" id="UP001529491">
    <property type="component" value="Chromosome"/>
</dbReference>
<dbReference type="InterPro" id="IPR036105">
    <property type="entry name" value="DiNase_FeMo-co_biosyn_sf"/>
</dbReference>
<protein>
    <submittedName>
        <fullName evidence="3">NifB/NifX family molybdenum-iron cluster-binding protein</fullName>
    </submittedName>
</protein>
<dbReference type="SUPFAM" id="SSF53146">
    <property type="entry name" value="Nitrogenase accessory factor-like"/>
    <property type="match status" value="1"/>
</dbReference>
<organism evidence="3 4">
    <name type="scientific">Shewanella youngdeokensis</name>
    <dbReference type="NCBI Taxonomy" id="2999068"/>
    <lineage>
        <taxon>Bacteria</taxon>
        <taxon>Pseudomonadati</taxon>
        <taxon>Pseudomonadota</taxon>
        <taxon>Gammaproteobacteria</taxon>
        <taxon>Alteromonadales</taxon>
        <taxon>Shewanellaceae</taxon>
        <taxon>Shewanella</taxon>
    </lineage>
</organism>
<feature type="domain" description="Dinitrogenase iron-molybdenum cofactor biosynthesis" evidence="2">
    <location>
        <begin position="10"/>
        <end position="88"/>
    </location>
</feature>
<accession>A0ABZ0JWV7</accession>
<dbReference type="Gene3D" id="3.30.420.130">
    <property type="entry name" value="Dinitrogenase iron-molybdenum cofactor biosynthesis domain"/>
    <property type="match status" value="1"/>
</dbReference>
<proteinExistence type="predicted"/>
<evidence type="ECO:0000313" key="3">
    <source>
        <dbReference type="EMBL" id="WOT04716.1"/>
    </source>
</evidence>
<dbReference type="EMBL" id="CP136522">
    <property type="protein sequence ID" value="WOT04716.1"/>
    <property type="molecule type" value="Genomic_DNA"/>
</dbReference>
<evidence type="ECO:0000259" key="2">
    <source>
        <dbReference type="Pfam" id="PF02579"/>
    </source>
</evidence>
<sequence length="171" mass="18268">MIIAMPMSRGRLASHFTKAQRIGFFNEYHQLVTSFDNPAVAGGCRAKKAMLDLLKQQKTDIVIVQHIGQRMLGKLLSAGMSVSQGDSKFDTEQLLNNSRDLSLRLLDASAGRESLNHLKKGGCCGGKSGGCGCSGQATAVKPLLASPQRVSNTVSDLQATKVKFAGFRAVT</sequence>
<dbReference type="RefSeq" id="WP_310472353.1">
    <property type="nucleotide sequence ID" value="NZ_CP136522.1"/>
</dbReference>
<evidence type="ECO:0000313" key="4">
    <source>
        <dbReference type="Proteomes" id="UP001529491"/>
    </source>
</evidence>
<dbReference type="InterPro" id="IPR003731">
    <property type="entry name" value="Di-Nase_FeMo-co_biosynth"/>
</dbReference>
<evidence type="ECO:0000256" key="1">
    <source>
        <dbReference type="ARBA" id="ARBA00023231"/>
    </source>
</evidence>
<keyword evidence="1" id="KW-0535">Nitrogen fixation</keyword>
<reference evidence="3 4" key="1">
    <citation type="submission" date="2023-10" db="EMBL/GenBank/DDBJ databases">
        <title>Complete genome sequence of Shewanella sp. DAU334.</title>
        <authorList>
            <person name="Lee Y.-S."/>
            <person name="Jeong H.-R."/>
            <person name="Hwang E.-J."/>
            <person name="Choi Y.-L."/>
            <person name="Kim G.-D."/>
        </authorList>
    </citation>
    <scope>NUCLEOTIDE SEQUENCE [LARGE SCALE GENOMIC DNA]</scope>
    <source>
        <strain evidence="3 4">DAU334</strain>
    </source>
</reference>
<keyword evidence="4" id="KW-1185">Reference proteome</keyword>
<gene>
    <name evidence="3" type="ORF">RGE70_15565</name>
</gene>
<name>A0ABZ0JWV7_9GAMM</name>
<dbReference type="Pfam" id="PF02579">
    <property type="entry name" value="Nitro_FeMo-Co"/>
    <property type="match status" value="1"/>
</dbReference>